<feature type="transmembrane region" description="Helical" evidence="2">
    <location>
        <begin position="370"/>
        <end position="392"/>
    </location>
</feature>
<comment type="similarity">
    <text evidence="1">Belongs to the sodium:galactoside symporter (TC 2.A.2) family.</text>
</comment>
<feature type="transmembrane region" description="Helical" evidence="2">
    <location>
        <begin position="329"/>
        <end position="349"/>
    </location>
</feature>
<dbReference type="PANTHER" id="PTHR11328:SF24">
    <property type="entry name" value="MAJOR FACILITATOR SUPERFAMILY (MFS) PROFILE DOMAIN-CONTAINING PROTEIN"/>
    <property type="match status" value="1"/>
</dbReference>
<feature type="transmembrane region" description="Helical" evidence="2">
    <location>
        <begin position="299"/>
        <end position="317"/>
    </location>
</feature>
<keyword evidence="4" id="KW-1185">Reference proteome</keyword>
<feature type="transmembrane region" description="Helical" evidence="2">
    <location>
        <begin position="412"/>
        <end position="437"/>
    </location>
</feature>
<accession>A0ABW3C043</accession>
<proteinExistence type="inferred from homology"/>
<dbReference type="Pfam" id="PF13347">
    <property type="entry name" value="MFS_2"/>
    <property type="match status" value="1"/>
</dbReference>
<organism evidence="3 4">
    <name type="scientific">Sphingosinicella xenopeptidilytica</name>
    <dbReference type="NCBI Taxonomy" id="364098"/>
    <lineage>
        <taxon>Bacteria</taxon>
        <taxon>Pseudomonadati</taxon>
        <taxon>Pseudomonadota</taxon>
        <taxon>Alphaproteobacteria</taxon>
        <taxon>Sphingomonadales</taxon>
        <taxon>Sphingosinicellaceae</taxon>
        <taxon>Sphingosinicella</taxon>
    </lineage>
</organism>
<feature type="transmembrane region" description="Helical" evidence="2">
    <location>
        <begin position="269"/>
        <end position="287"/>
    </location>
</feature>
<protein>
    <submittedName>
        <fullName evidence="3">MFS transporter</fullName>
    </submittedName>
</protein>
<feature type="transmembrane region" description="Helical" evidence="2">
    <location>
        <begin position="84"/>
        <end position="101"/>
    </location>
</feature>
<name>A0ABW3C043_SPHXN</name>
<evidence type="ECO:0000313" key="4">
    <source>
        <dbReference type="Proteomes" id="UP001597124"/>
    </source>
</evidence>
<keyword evidence="2" id="KW-0472">Membrane</keyword>
<dbReference type="SUPFAM" id="SSF103473">
    <property type="entry name" value="MFS general substrate transporter"/>
    <property type="match status" value="1"/>
</dbReference>
<evidence type="ECO:0000256" key="1">
    <source>
        <dbReference type="ARBA" id="ARBA00009617"/>
    </source>
</evidence>
<feature type="transmembrane region" description="Helical" evidence="2">
    <location>
        <begin position="12"/>
        <end position="38"/>
    </location>
</feature>
<reference evidence="4" key="1">
    <citation type="journal article" date="2019" name="Int. J. Syst. Evol. Microbiol.">
        <title>The Global Catalogue of Microorganisms (GCM) 10K type strain sequencing project: providing services to taxonomists for standard genome sequencing and annotation.</title>
        <authorList>
            <consortium name="The Broad Institute Genomics Platform"/>
            <consortium name="The Broad Institute Genome Sequencing Center for Infectious Disease"/>
            <person name="Wu L."/>
            <person name="Ma J."/>
        </authorList>
    </citation>
    <scope>NUCLEOTIDE SEQUENCE [LARGE SCALE GENOMIC DNA]</scope>
    <source>
        <strain evidence="4">CCUG 52537</strain>
    </source>
</reference>
<evidence type="ECO:0000313" key="3">
    <source>
        <dbReference type="EMBL" id="MFD0847813.1"/>
    </source>
</evidence>
<dbReference type="EMBL" id="JBHTIK010000002">
    <property type="protein sequence ID" value="MFD0847813.1"/>
    <property type="molecule type" value="Genomic_DNA"/>
</dbReference>
<feature type="transmembrane region" description="Helical" evidence="2">
    <location>
        <begin position="44"/>
        <end position="63"/>
    </location>
</feature>
<dbReference type="InterPro" id="IPR036259">
    <property type="entry name" value="MFS_trans_sf"/>
</dbReference>
<feature type="transmembrane region" description="Helical" evidence="2">
    <location>
        <begin position="188"/>
        <end position="213"/>
    </location>
</feature>
<feature type="transmembrane region" description="Helical" evidence="2">
    <location>
        <begin position="107"/>
        <end position="125"/>
    </location>
</feature>
<sequence>MSKAAQRVPFGQLAAYAAPGFSLALLISPFPALLMAFYAKHTEATTAGIATVILFARIFNGVIDPPIGFLSDKTHSRWGPRKPWLVAGALFSLFAFWIAYMPPANAGNAYFALAIVSFYIAHSVIDTPYRTWSGEISTDYAQRSRLAGATTLALLIGGVGFLAVPEILSMPAIGVLDSAELDRDAMAILGWIGIALMPVCIGIAVFVVPVGTVTRGEAYHLAEMRTIFTRNGPFRRFISADFISQVGWAASYALMAILLDNYFGFGDRVVMFLLVATAAQVAAIPLCTRLAARFSKHKVYAWCQILNGVLLPGYLLFPPNGQADFGLMLAYGAFVSALGTPNMMFPQALTSDIADYDTLRSGQARAGTYFSMRTFLAPAGGAVGGALGFYTLSLVSYDPASNANSALATHGMLAAAIGLPMIAFVVSGILMLSYPITASRHAFIRKRIEGRRREDRNLTA</sequence>
<dbReference type="Gene3D" id="1.20.1250.20">
    <property type="entry name" value="MFS general substrate transporter like domains"/>
    <property type="match status" value="2"/>
</dbReference>
<comment type="caution">
    <text evidence="3">The sequence shown here is derived from an EMBL/GenBank/DDBJ whole genome shotgun (WGS) entry which is preliminary data.</text>
</comment>
<dbReference type="Proteomes" id="UP001597124">
    <property type="component" value="Unassembled WGS sequence"/>
</dbReference>
<evidence type="ECO:0000256" key="2">
    <source>
        <dbReference type="SAM" id="Phobius"/>
    </source>
</evidence>
<feature type="transmembrane region" description="Helical" evidence="2">
    <location>
        <begin position="234"/>
        <end position="257"/>
    </location>
</feature>
<dbReference type="RefSeq" id="WP_381487466.1">
    <property type="nucleotide sequence ID" value="NZ_JBHTIK010000002.1"/>
</dbReference>
<keyword evidence="2" id="KW-1133">Transmembrane helix</keyword>
<gene>
    <name evidence="3" type="ORF">ACFQ00_05700</name>
</gene>
<dbReference type="InterPro" id="IPR039672">
    <property type="entry name" value="MFS_2"/>
</dbReference>
<dbReference type="PANTHER" id="PTHR11328">
    <property type="entry name" value="MAJOR FACILITATOR SUPERFAMILY DOMAIN-CONTAINING PROTEIN"/>
    <property type="match status" value="1"/>
</dbReference>
<keyword evidence="2" id="KW-0812">Transmembrane</keyword>
<feature type="transmembrane region" description="Helical" evidence="2">
    <location>
        <begin position="146"/>
        <end position="168"/>
    </location>
</feature>